<keyword evidence="2" id="KW-1185">Reference proteome</keyword>
<sequence length="62" mass="6342">MAHANPRRQGLQQAGDVKGYGTVKAAILGTGKATILEEQLMPLTPTLSSEAYSSLGVGDGKG</sequence>
<protein>
    <submittedName>
        <fullName evidence="1">Toll-like receptor 13</fullName>
    </submittedName>
</protein>
<gene>
    <name evidence="1" type="ORF">DR999_PMT20266</name>
</gene>
<name>A0A4D9DNF2_9SAUR</name>
<organism evidence="1 2">
    <name type="scientific">Platysternon megacephalum</name>
    <name type="common">big-headed turtle</name>
    <dbReference type="NCBI Taxonomy" id="55544"/>
    <lineage>
        <taxon>Eukaryota</taxon>
        <taxon>Metazoa</taxon>
        <taxon>Chordata</taxon>
        <taxon>Craniata</taxon>
        <taxon>Vertebrata</taxon>
        <taxon>Euteleostomi</taxon>
        <taxon>Archelosauria</taxon>
        <taxon>Testudinata</taxon>
        <taxon>Testudines</taxon>
        <taxon>Cryptodira</taxon>
        <taxon>Durocryptodira</taxon>
        <taxon>Testudinoidea</taxon>
        <taxon>Platysternidae</taxon>
        <taxon>Platysternon</taxon>
    </lineage>
</organism>
<dbReference type="Proteomes" id="UP000297703">
    <property type="component" value="Unassembled WGS sequence"/>
</dbReference>
<keyword evidence="1" id="KW-0675">Receptor</keyword>
<reference evidence="1 2" key="1">
    <citation type="submission" date="2019-04" db="EMBL/GenBank/DDBJ databases">
        <title>Draft genome of the big-headed turtle Platysternon megacephalum.</title>
        <authorList>
            <person name="Gong S."/>
        </authorList>
    </citation>
    <scope>NUCLEOTIDE SEQUENCE [LARGE SCALE GENOMIC DNA]</scope>
    <source>
        <strain evidence="1">DO16091913</strain>
        <tissue evidence="1">Muscle</tissue>
    </source>
</reference>
<dbReference type="EMBL" id="QXTE01000454">
    <property type="protein sequence ID" value="TFJ97877.1"/>
    <property type="molecule type" value="Genomic_DNA"/>
</dbReference>
<accession>A0A4D9DNF2</accession>
<reference evidence="1 2" key="2">
    <citation type="submission" date="2019-04" db="EMBL/GenBank/DDBJ databases">
        <title>The genome sequence of big-headed turtle.</title>
        <authorList>
            <person name="Gong S."/>
        </authorList>
    </citation>
    <scope>NUCLEOTIDE SEQUENCE [LARGE SCALE GENOMIC DNA]</scope>
    <source>
        <strain evidence="1">DO16091913</strain>
        <tissue evidence="1">Muscle</tissue>
    </source>
</reference>
<proteinExistence type="predicted"/>
<dbReference type="AlphaFoldDB" id="A0A4D9DNF2"/>
<evidence type="ECO:0000313" key="1">
    <source>
        <dbReference type="EMBL" id="TFJ97877.1"/>
    </source>
</evidence>
<evidence type="ECO:0000313" key="2">
    <source>
        <dbReference type="Proteomes" id="UP000297703"/>
    </source>
</evidence>
<comment type="caution">
    <text evidence="1">The sequence shown here is derived from an EMBL/GenBank/DDBJ whole genome shotgun (WGS) entry which is preliminary data.</text>
</comment>